<dbReference type="InterPro" id="IPR042097">
    <property type="entry name" value="Aminopeptidase_N-like_N_sf"/>
</dbReference>
<dbReference type="InterPro" id="IPR050344">
    <property type="entry name" value="Peptidase_M1_aminopeptidases"/>
</dbReference>
<dbReference type="AlphaFoldDB" id="A0A2A6BUL8"/>
<dbReference type="OrthoDB" id="10031169at2759"/>
<dbReference type="SUPFAM" id="SSF63737">
    <property type="entry name" value="Leukotriene A4 hydrolase N-terminal domain"/>
    <property type="match status" value="1"/>
</dbReference>
<dbReference type="EnsemblMetazoa" id="PPA01151.1">
    <property type="protein sequence ID" value="PPA01151.1"/>
    <property type="gene ID" value="WBGene00090705"/>
</dbReference>
<dbReference type="PANTHER" id="PTHR11533:SF299">
    <property type="entry name" value="AMINOPEPTIDASE"/>
    <property type="match status" value="1"/>
</dbReference>
<dbReference type="InterPro" id="IPR045357">
    <property type="entry name" value="Aminopeptidase_N-like_N"/>
</dbReference>
<dbReference type="GO" id="GO:0043171">
    <property type="term" value="P:peptide catabolic process"/>
    <property type="evidence" value="ECO:0000318"/>
    <property type="project" value="GO_Central"/>
</dbReference>
<dbReference type="Pfam" id="PF17900">
    <property type="entry name" value="Peptidase_M1_N"/>
    <property type="match status" value="1"/>
</dbReference>
<dbReference type="Proteomes" id="UP000005239">
    <property type="component" value="Unassembled WGS sequence"/>
</dbReference>
<dbReference type="PANTHER" id="PTHR11533">
    <property type="entry name" value="PROTEASE M1 ZINC METALLOPROTEASE"/>
    <property type="match status" value="1"/>
</dbReference>
<protein>
    <submittedName>
        <fullName evidence="1">Peptidase</fullName>
    </submittedName>
</protein>
<accession>A0A8R1U569</accession>
<evidence type="ECO:0000313" key="1">
    <source>
        <dbReference type="EnsemblMetazoa" id="PPA01151.1"/>
    </source>
</evidence>
<sequence>MHTMGSKNLILLILFVGFGSSVNPDDSLPSYLRGLNWATVQEYANEDLRLPDTVAPYHYAIYLSGTRELKDQNSMVKLVEILILSEPVAVTKIETNIERETITIHANQTIKADEEFVLQITYRGLAKMDEYGLYESWVPKLNQALDTNGPYILASHNFPTGARSWFPCFDEPQRNATFDLKVNHPSGLNAYSNMKVERTENRVDGRTLTVFEKTHPIPPYLLALSVNHLASQIIDVKGFGKMHVMRSNNSDEIKNPFVGMSIENIRRPPYMHKDMDQQSKMDIYSVLKWRLETMGEAFLAMLPKEKLGNIIILEGSYIYSFQPGLVTIGANCLLRPDFYMTRNLIFTKNTNHIWLNDMLSHSMMSDAAQRVWHPMDDIPDQISYSSLHEKPLRETSVHSTSTTNYLASKNTIPELKASHILRIISRFCPSSNETIKEYIMNNIGGYADIEIFIEVVSQSCPDPMVAKEFLEDFIDQPGKALLMARRVGKTITVTQTRYLSTYFDSEHRDNLTRYTIPIYFTVNGITDVKVFQVSVTITAPETSIVLIDNSVDQLYLVYYDDIMAPDRKITEIERKSLLYLRFQSLGLINNYRLNLSIEEYEDKGNVELCDELIIKYAGRVNRTSWDGVFNNDAKHWTHYSYHKQIPVSSMRCMREWANSSIYLEPEQMKLIGEYSSYIINQWKELHQFIFAHAANFTDHRFDLLAETVLTQLGMGRGPYPSNRILDDYRNELRSFVIRHPRQAAAMSTQIAMRLEREYIKDERPKIYDEERSSVGKNFDELDRRRIELRDGKI</sequence>
<dbReference type="GO" id="GO:0006508">
    <property type="term" value="P:proteolysis"/>
    <property type="evidence" value="ECO:0000318"/>
    <property type="project" value="GO_Central"/>
</dbReference>
<reference evidence="1" key="2">
    <citation type="submission" date="2022-06" db="UniProtKB">
        <authorList>
            <consortium name="EnsemblMetazoa"/>
        </authorList>
    </citation>
    <scope>IDENTIFICATION</scope>
    <source>
        <strain evidence="1">PS312</strain>
    </source>
</reference>
<keyword evidence="2" id="KW-1185">Reference proteome</keyword>
<name>A0A2A6BUL8_PRIPA</name>
<gene>
    <name evidence="1" type="primary">WBGene00090705</name>
</gene>
<evidence type="ECO:0000313" key="2">
    <source>
        <dbReference type="Proteomes" id="UP000005239"/>
    </source>
</evidence>
<dbReference type="PRINTS" id="PR00756">
    <property type="entry name" value="ALADIPTASE"/>
</dbReference>
<dbReference type="InterPro" id="IPR001930">
    <property type="entry name" value="Peptidase_M1"/>
</dbReference>
<proteinExistence type="predicted"/>
<reference evidence="2" key="1">
    <citation type="journal article" date="2008" name="Nat. Genet.">
        <title>The Pristionchus pacificus genome provides a unique perspective on nematode lifestyle and parasitism.</title>
        <authorList>
            <person name="Dieterich C."/>
            <person name="Clifton S.W."/>
            <person name="Schuster L.N."/>
            <person name="Chinwalla A."/>
            <person name="Delehaunty K."/>
            <person name="Dinkelacker I."/>
            <person name="Fulton L."/>
            <person name="Fulton R."/>
            <person name="Godfrey J."/>
            <person name="Minx P."/>
            <person name="Mitreva M."/>
            <person name="Roeseler W."/>
            <person name="Tian H."/>
            <person name="Witte H."/>
            <person name="Yang S.P."/>
            <person name="Wilson R.K."/>
            <person name="Sommer R.J."/>
        </authorList>
    </citation>
    <scope>NUCLEOTIDE SEQUENCE [LARGE SCALE GENOMIC DNA]</scope>
    <source>
        <strain evidence="2">PS312</strain>
    </source>
</reference>
<dbReference type="Gene3D" id="2.60.40.1730">
    <property type="entry name" value="tricorn interacting facor f3 domain"/>
    <property type="match status" value="1"/>
</dbReference>
<accession>A0A2A6BUL8</accession>
<dbReference type="GO" id="GO:0070006">
    <property type="term" value="F:metalloaminopeptidase activity"/>
    <property type="evidence" value="ECO:0000318"/>
    <property type="project" value="GO_Central"/>
</dbReference>
<organism evidence="1 2">
    <name type="scientific">Pristionchus pacificus</name>
    <name type="common">Parasitic nematode worm</name>
    <dbReference type="NCBI Taxonomy" id="54126"/>
    <lineage>
        <taxon>Eukaryota</taxon>
        <taxon>Metazoa</taxon>
        <taxon>Ecdysozoa</taxon>
        <taxon>Nematoda</taxon>
        <taxon>Chromadorea</taxon>
        <taxon>Rhabditida</taxon>
        <taxon>Rhabditina</taxon>
        <taxon>Diplogasteromorpha</taxon>
        <taxon>Diplogasteroidea</taxon>
        <taxon>Neodiplogasteridae</taxon>
        <taxon>Pristionchus</taxon>
    </lineage>
</organism>